<dbReference type="Proteomes" id="UP000298030">
    <property type="component" value="Unassembled WGS sequence"/>
</dbReference>
<feature type="compositionally biased region" description="Basic residues" evidence="1">
    <location>
        <begin position="807"/>
        <end position="816"/>
    </location>
</feature>
<feature type="compositionally biased region" description="Basic residues" evidence="1">
    <location>
        <begin position="535"/>
        <end position="547"/>
    </location>
</feature>
<dbReference type="EMBL" id="QPFP01000073">
    <property type="protein sequence ID" value="TEB23863.1"/>
    <property type="molecule type" value="Genomic_DNA"/>
</dbReference>
<feature type="compositionally biased region" description="Low complexity" evidence="1">
    <location>
        <begin position="1"/>
        <end position="13"/>
    </location>
</feature>
<dbReference type="AlphaFoldDB" id="A0A4Y7SPR1"/>
<accession>A0A4Y7SPR1</accession>
<sequence>MSSDSLSSNGYNSPAPTEIMDDDFEGSVPASPAEAEDVPNAPLEETFDFTFAAPDNRMLRSALPQWIGGNRVTRPQLIKDCAEAIKQARKNSTEAEPLSKLEAKHLKAACRVWFEAHTPPGLRKYAKGQGIRRWSLDRTIQNLLTKEVADLRLELHKVYLSSDLAAQHKAQGKKVRTQVTFQAAATKAIIGELSETDLQAYEEIRQRWTLSGPSVEVRQKKAVSSFTREASTFAWAVRHKMNAHVCMLVAYNDTNGEPVTFVADFSEIMGETSFYKAHKNLIDNSEMKQAWVRFMTPRLEKDREGGQDPAAGTDRVRRGVRALIILQRNNYGEPILLYPGTLPLEYTSQKHFLADMLRAMFTMLYGLFFTIPSSMDEPKFTFHSGLAKGSTDEREIVPWTEIKRKPRAFIQANYLSDRYIHLFDEPSNLTLNDLKTLAHLLYERQRTLRERKMDVPFFWFHAYIHGSKVVVSEPRVMLQVVEEDPKSPPNTPRTTKTVNWGSFASSASSAGNIGNPPANSVPAPTIPKPPVGKNVLRKAPSKPRKGPRASERSQASEPPRVQTVSRAQVPPEPPNTQRKDAERKIVRLRTTPGPVMGQSQSSGTPAVVLGPFKPLPVPQPPQADPLSTVEARREPPKTRTPSPAKSRTSSKAPNVLSTPIRKGQHVFPSPIKLSQDVLHAATHAPVGHSAMSTLVHRSPSKPLRGSSSRKRPAEDKDRDGGPRSGEVRTRSQSPKKRIKPTEGEVADEEENRGRSRGRQNPFKSHSSGQRDPSRGRKQVPAPLPVGALTRSRSRDTHQPLMQELPARKKSSSRKKVVSPAPLGSPDVWGNADDEFFTSVRKGKERAYSLGRDNAEVNHFLSGPHITDTNSSEGVEEWAYEDDLGAGMDEDGDVGFDEEEDNMILAMSKCVSATPASSTVPVQPYKGQRFESAITPLRKVQRPKGILKSPRLLTKSRKPR</sequence>
<keyword evidence="3" id="KW-1185">Reference proteome</keyword>
<feature type="compositionally biased region" description="Polar residues" evidence="1">
    <location>
        <begin position="761"/>
        <end position="770"/>
    </location>
</feature>
<dbReference type="OrthoDB" id="3002782at2759"/>
<protein>
    <submittedName>
        <fullName evidence="2">Uncharacterized protein</fullName>
    </submittedName>
</protein>
<evidence type="ECO:0000256" key="1">
    <source>
        <dbReference type="SAM" id="MobiDB-lite"/>
    </source>
</evidence>
<feature type="region of interest" description="Disordered" evidence="1">
    <location>
        <begin position="507"/>
        <end position="668"/>
    </location>
</feature>
<comment type="caution">
    <text evidence="2">The sequence shown here is derived from an EMBL/GenBank/DDBJ whole genome shotgun (WGS) entry which is preliminary data.</text>
</comment>
<feature type="compositionally biased region" description="Pro residues" evidence="1">
    <location>
        <begin position="613"/>
        <end position="623"/>
    </location>
</feature>
<feature type="compositionally biased region" description="Basic and acidic residues" evidence="1">
    <location>
        <begin position="711"/>
        <end position="729"/>
    </location>
</feature>
<reference evidence="2 3" key="1">
    <citation type="journal article" date="2019" name="Nat. Ecol. Evol.">
        <title>Megaphylogeny resolves global patterns of mushroom evolution.</title>
        <authorList>
            <person name="Varga T."/>
            <person name="Krizsan K."/>
            <person name="Foldi C."/>
            <person name="Dima B."/>
            <person name="Sanchez-Garcia M."/>
            <person name="Sanchez-Ramirez S."/>
            <person name="Szollosi G.J."/>
            <person name="Szarkandi J.G."/>
            <person name="Papp V."/>
            <person name="Albert L."/>
            <person name="Andreopoulos W."/>
            <person name="Angelini C."/>
            <person name="Antonin V."/>
            <person name="Barry K.W."/>
            <person name="Bougher N.L."/>
            <person name="Buchanan P."/>
            <person name="Buyck B."/>
            <person name="Bense V."/>
            <person name="Catcheside P."/>
            <person name="Chovatia M."/>
            <person name="Cooper J."/>
            <person name="Damon W."/>
            <person name="Desjardin D."/>
            <person name="Finy P."/>
            <person name="Geml J."/>
            <person name="Haridas S."/>
            <person name="Hughes K."/>
            <person name="Justo A."/>
            <person name="Karasinski D."/>
            <person name="Kautmanova I."/>
            <person name="Kiss B."/>
            <person name="Kocsube S."/>
            <person name="Kotiranta H."/>
            <person name="LaButti K.M."/>
            <person name="Lechner B.E."/>
            <person name="Liimatainen K."/>
            <person name="Lipzen A."/>
            <person name="Lukacs Z."/>
            <person name="Mihaltcheva S."/>
            <person name="Morgado L.N."/>
            <person name="Niskanen T."/>
            <person name="Noordeloos M.E."/>
            <person name="Ohm R.A."/>
            <person name="Ortiz-Santana B."/>
            <person name="Ovrebo C."/>
            <person name="Racz N."/>
            <person name="Riley R."/>
            <person name="Savchenko A."/>
            <person name="Shiryaev A."/>
            <person name="Soop K."/>
            <person name="Spirin V."/>
            <person name="Szebenyi C."/>
            <person name="Tomsovsky M."/>
            <person name="Tulloss R.E."/>
            <person name="Uehling J."/>
            <person name="Grigoriev I.V."/>
            <person name="Vagvolgyi C."/>
            <person name="Papp T."/>
            <person name="Martin F.M."/>
            <person name="Miettinen O."/>
            <person name="Hibbett D.S."/>
            <person name="Nagy L.G."/>
        </authorList>
    </citation>
    <scope>NUCLEOTIDE SEQUENCE [LARGE SCALE GENOMIC DNA]</scope>
    <source>
        <strain evidence="2 3">FP101781</strain>
    </source>
</reference>
<feature type="compositionally biased region" description="Polar residues" evidence="1">
    <location>
        <begin position="639"/>
        <end position="657"/>
    </location>
</feature>
<evidence type="ECO:0000313" key="3">
    <source>
        <dbReference type="Proteomes" id="UP000298030"/>
    </source>
</evidence>
<feature type="region of interest" description="Disordered" evidence="1">
    <location>
        <begin position="684"/>
        <end position="831"/>
    </location>
</feature>
<name>A0A4Y7SPR1_COPMI</name>
<feature type="compositionally biased region" description="Polar residues" evidence="1">
    <location>
        <begin position="552"/>
        <end position="566"/>
    </location>
</feature>
<gene>
    <name evidence="2" type="ORF">FA13DRAFT_1715091</name>
</gene>
<proteinExistence type="predicted"/>
<organism evidence="2 3">
    <name type="scientific">Coprinellus micaceus</name>
    <name type="common">Glistening ink-cap mushroom</name>
    <name type="synonym">Coprinus micaceus</name>
    <dbReference type="NCBI Taxonomy" id="71717"/>
    <lineage>
        <taxon>Eukaryota</taxon>
        <taxon>Fungi</taxon>
        <taxon>Dikarya</taxon>
        <taxon>Basidiomycota</taxon>
        <taxon>Agaricomycotina</taxon>
        <taxon>Agaricomycetes</taxon>
        <taxon>Agaricomycetidae</taxon>
        <taxon>Agaricales</taxon>
        <taxon>Agaricineae</taxon>
        <taxon>Psathyrellaceae</taxon>
        <taxon>Coprinellus</taxon>
    </lineage>
</organism>
<feature type="region of interest" description="Disordered" evidence="1">
    <location>
        <begin position="1"/>
        <end position="40"/>
    </location>
</feature>
<evidence type="ECO:0000313" key="2">
    <source>
        <dbReference type="EMBL" id="TEB23863.1"/>
    </source>
</evidence>